<evidence type="ECO:0000256" key="2">
    <source>
        <dbReference type="ARBA" id="ARBA00022801"/>
    </source>
</evidence>
<gene>
    <name evidence="3" type="ORF">MSAN_00100500</name>
</gene>
<dbReference type="AlphaFoldDB" id="A0A8H6ZD42"/>
<dbReference type="PANTHER" id="PTHR11782:SF121">
    <property type="entry name" value="NUCLEOSIDE-DIPHOSPHATASE MIG-23"/>
    <property type="match status" value="1"/>
</dbReference>
<evidence type="ECO:0000313" key="4">
    <source>
        <dbReference type="Proteomes" id="UP000623467"/>
    </source>
</evidence>
<evidence type="ECO:0000256" key="1">
    <source>
        <dbReference type="ARBA" id="ARBA00009283"/>
    </source>
</evidence>
<dbReference type="GO" id="GO:0005794">
    <property type="term" value="C:Golgi apparatus"/>
    <property type="evidence" value="ECO:0007669"/>
    <property type="project" value="TreeGrafter"/>
</dbReference>
<dbReference type="GO" id="GO:0045134">
    <property type="term" value="F:UDP phosphatase activity"/>
    <property type="evidence" value="ECO:0007669"/>
    <property type="project" value="TreeGrafter"/>
</dbReference>
<dbReference type="GO" id="GO:0006256">
    <property type="term" value="P:UDP catabolic process"/>
    <property type="evidence" value="ECO:0007669"/>
    <property type="project" value="TreeGrafter"/>
</dbReference>
<sequence>MFSLAKGLTVWKKPVVILLAESTYTRLFIYMSFERRAAAESQKPPEIRKVFEGSMDEKGGIAKQNSNNVEEYLKRIIAEAKNFFPGLIRHIPIYLVCTHAMQDLLEKLDFKDKIDTCVSECGFDAGYYTKYIDKPESVDDMVKGDFRNLAGCQVLKEVALFAEDPSTPSCPVVILDAGSSGTRLFIYMVSDWNAAESKEPPKIQMVFRGPKDEKLGKGGIAKRNSDNVKEYLEPIIEEARKYFGGSWISVIPLYVLCTAGMRDLPKESQEPLENAIKTYLKNCGFDGSLPQKYGYLEMGGASAQIAFLPHKHELRPEQLGDGDMTRVTLGDVHFDLFLKTYDLGSNKAWNEYEEELKSIGERDKTWKYVEYQRDSDGSWKYIKIDQRDGGRDGTWKYVKIDQRDGTETRTYVDPDRSGDRIKIDQKAETWEYVKIDQTDGVSTPGDPIIDNRKEKTEIRKLKCYFDPDSPRNRIWTNPKVPGVEFCGTGDFQPSRFQEKVRRVLNCLAPPQHARGSRLLDEGLIKTLEGRRFVGGANFWYSTRAVFGKDIDGKPKRGLFSFNEYDAEVNRTTMLSWPLLKLRLPKKEDIMGTAWFVAVWVKCVLAEGFGFNLVDQAVNSEHELSFRPYHGPEGEELTWTLGKAVQFAAGDDVGIEPLTLDHITAKHKQAQIDVKNEKATHCQELAWDYLSILSSLPIEGKDAERARRLEEARVVLATAWSMRQAANNLSGKLLSSKEHQLKVVRELQDKISKAAHGYEVEVKKVVKKADSEDLKKALLDEAIENLATPVKTTDGQESPCIC</sequence>
<organism evidence="3 4">
    <name type="scientific">Mycena sanguinolenta</name>
    <dbReference type="NCBI Taxonomy" id="230812"/>
    <lineage>
        <taxon>Eukaryota</taxon>
        <taxon>Fungi</taxon>
        <taxon>Dikarya</taxon>
        <taxon>Basidiomycota</taxon>
        <taxon>Agaricomycotina</taxon>
        <taxon>Agaricomycetes</taxon>
        <taxon>Agaricomycetidae</taxon>
        <taxon>Agaricales</taxon>
        <taxon>Marasmiineae</taxon>
        <taxon>Mycenaceae</taxon>
        <taxon>Mycena</taxon>
    </lineage>
</organism>
<accession>A0A8H6ZD42</accession>
<keyword evidence="2" id="KW-0378">Hydrolase</keyword>
<dbReference type="GO" id="GO:0004382">
    <property type="term" value="F:GDP phosphatase activity"/>
    <property type="evidence" value="ECO:0007669"/>
    <property type="project" value="TreeGrafter"/>
</dbReference>
<dbReference type="Pfam" id="PF01150">
    <property type="entry name" value="GDA1_CD39"/>
    <property type="match status" value="2"/>
</dbReference>
<dbReference type="PANTHER" id="PTHR11782">
    <property type="entry name" value="ADENOSINE/GUANOSINE DIPHOSPHATASE"/>
    <property type="match status" value="1"/>
</dbReference>
<dbReference type="GO" id="GO:0016020">
    <property type="term" value="C:membrane"/>
    <property type="evidence" value="ECO:0007669"/>
    <property type="project" value="TreeGrafter"/>
</dbReference>
<dbReference type="GO" id="GO:0017111">
    <property type="term" value="F:ribonucleoside triphosphate phosphatase activity"/>
    <property type="evidence" value="ECO:0007669"/>
    <property type="project" value="TreeGrafter"/>
</dbReference>
<dbReference type="Proteomes" id="UP000623467">
    <property type="component" value="Unassembled WGS sequence"/>
</dbReference>
<dbReference type="GO" id="GO:0046036">
    <property type="term" value="P:CTP metabolic process"/>
    <property type="evidence" value="ECO:0007669"/>
    <property type="project" value="TreeGrafter"/>
</dbReference>
<dbReference type="OrthoDB" id="2959459at2759"/>
<dbReference type="InterPro" id="IPR000407">
    <property type="entry name" value="GDA1_CD39_NTPase"/>
</dbReference>
<keyword evidence="4" id="KW-1185">Reference proteome</keyword>
<proteinExistence type="inferred from homology"/>
<reference evidence="3" key="1">
    <citation type="submission" date="2020-05" db="EMBL/GenBank/DDBJ databases">
        <title>Mycena genomes resolve the evolution of fungal bioluminescence.</title>
        <authorList>
            <person name="Tsai I.J."/>
        </authorList>
    </citation>
    <scope>NUCLEOTIDE SEQUENCE</scope>
    <source>
        <strain evidence="3">160909Yilan</strain>
    </source>
</reference>
<protein>
    <submittedName>
        <fullName evidence="3">Golgi apyrase</fullName>
    </submittedName>
</protein>
<dbReference type="EMBL" id="JACAZH010000001">
    <property type="protein sequence ID" value="KAF7376830.1"/>
    <property type="molecule type" value="Genomic_DNA"/>
</dbReference>
<comment type="caution">
    <text evidence="3">The sequence shown here is derived from an EMBL/GenBank/DDBJ whole genome shotgun (WGS) entry which is preliminary data.</text>
</comment>
<comment type="similarity">
    <text evidence="1">Belongs to the GDA1/CD39 NTPase family.</text>
</comment>
<dbReference type="Gene3D" id="3.30.420.150">
    <property type="entry name" value="Exopolyphosphatase. Domain 2"/>
    <property type="match status" value="1"/>
</dbReference>
<evidence type="ECO:0000313" key="3">
    <source>
        <dbReference type="EMBL" id="KAF7376830.1"/>
    </source>
</evidence>
<name>A0A8H6ZD42_9AGAR</name>